<accession>A0A0A9AZK6</accession>
<name>A0A0A9AZK6_ARUDO</name>
<sequence>MSIFLHMKHLLQLKQHLNLKTQNLSKNLLSGHEHVSGHA</sequence>
<evidence type="ECO:0000313" key="1">
    <source>
        <dbReference type="EMBL" id="JAD54365.1"/>
    </source>
</evidence>
<proteinExistence type="predicted"/>
<reference evidence="1" key="1">
    <citation type="submission" date="2014-09" db="EMBL/GenBank/DDBJ databases">
        <authorList>
            <person name="Magalhaes I.L.F."/>
            <person name="Oliveira U."/>
            <person name="Santos F.R."/>
            <person name="Vidigal T.H.D.A."/>
            <person name="Brescovit A.D."/>
            <person name="Santos A.J."/>
        </authorList>
    </citation>
    <scope>NUCLEOTIDE SEQUENCE</scope>
    <source>
        <tissue evidence="1">Shoot tissue taken approximately 20 cm above the soil surface</tissue>
    </source>
</reference>
<reference evidence="1" key="2">
    <citation type="journal article" date="2015" name="Data Brief">
        <title>Shoot transcriptome of the giant reed, Arundo donax.</title>
        <authorList>
            <person name="Barrero R.A."/>
            <person name="Guerrero F.D."/>
            <person name="Moolhuijzen P."/>
            <person name="Goolsby J.A."/>
            <person name="Tidwell J."/>
            <person name="Bellgard S.E."/>
            <person name="Bellgard M.I."/>
        </authorList>
    </citation>
    <scope>NUCLEOTIDE SEQUENCE</scope>
    <source>
        <tissue evidence="1">Shoot tissue taken approximately 20 cm above the soil surface</tissue>
    </source>
</reference>
<protein>
    <submittedName>
        <fullName evidence="1">Uncharacterized protein</fullName>
    </submittedName>
</protein>
<dbReference type="AlphaFoldDB" id="A0A0A9AZK6"/>
<dbReference type="EMBL" id="GBRH01243530">
    <property type="protein sequence ID" value="JAD54365.1"/>
    <property type="molecule type" value="Transcribed_RNA"/>
</dbReference>
<organism evidence="1">
    <name type="scientific">Arundo donax</name>
    <name type="common">Giant reed</name>
    <name type="synonym">Donax arundinaceus</name>
    <dbReference type="NCBI Taxonomy" id="35708"/>
    <lineage>
        <taxon>Eukaryota</taxon>
        <taxon>Viridiplantae</taxon>
        <taxon>Streptophyta</taxon>
        <taxon>Embryophyta</taxon>
        <taxon>Tracheophyta</taxon>
        <taxon>Spermatophyta</taxon>
        <taxon>Magnoliopsida</taxon>
        <taxon>Liliopsida</taxon>
        <taxon>Poales</taxon>
        <taxon>Poaceae</taxon>
        <taxon>PACMAD clade</taxon>
        <taxon>Arundinoideae</taxon>
        <taxon>Arundineae</taxon>
        <taxon>Arundo</taxon>
    </lineage>
</organism>